<evidence type="ECO:0000313" key="1">
    <source>
        <dbReference type="EMBL" id="PBK87496.1"/>
    </source>
</evidence>
<protein>
    <submittedName>
        <fullName evidence="1">Uncharacterized protein</fullName>
    </submittedName>
</protein>
<dbReference type="InParanoid" id="A0A2H3DJ67"/>
<dbReference type="Proteomes" id="UP000217790">
    <property type="component" value="Unassembled WGS sequence"/>
</dbReference>
<gene>
    <name evidence="1" type="ORF">ARMGADRAFT_456908</name>
</gene>
<proteinExistence type="predicted"/>
<reference evidence="2" key="1">
    <citation type="journal article" date="2017" name="Nat. Ecol. Evol.">
        <title>Genome expansion and lineage-specific genetic innovations in the forest pathogenic fungi Armillaria.</title>
        <authorList>
            <person name="Sipos G."/>
            <person name="Prasanna A.N."/>
            <person name="Walter M.C."/>
            <person name="O'Connor E."/>
            <person name="Balint B."/>
            <person name="Krizsan K."/>
            <person name="Kiss B."/>
            <person name="Hess J."/>
            <person name="Varga T."/>
            <person name="Slot J."/>
            <person name="Riley R."/>
            <person name="Boka B."/>
            <person name="Rigling D."/>
            <person name="Barry K."/>
            <person name="Lee J."/>
            <person name="Mihaltcheva S."/>
            <person name="LaButti K."/>
            <person name="Lipzen A."/>
            <person name="Waldron R."/>
            <person name="Moloney N.M."/>
            <person name="Sperisen C."/>
            <person name="Kredics L."/>
            <person name="Vagvoelgyi C."/>
            <person name="Patrignani A."/>
            <person name="Fitzpatrick D."/>
            <person name="Nagy I."/>
            <person name="Doyle S."/>
            <person name="Anderson J.B."/>
            <person name="Grigoriev I.V."/>
            <person name="Gueldener U."/>
            <person name="Muensterkoetter M."/>
            <person name="Nagy L.G."/>
        </authorList>
    </citation>
    <scope>NUCLEOTIDE SEQUENCE [LARGE SCALE GENOMIC DNA]</scope>
    <source>
        <strain evidence="2">Ar21-2</strain>
    </source>
</reference>
<dbReference type="AlphaFoldDB" id="A0A2H3DJ67"/>
<accession>A0A2H3DJ67</accession>
<keyword evidence="2" id="KW-1185">Reference proteome</keyword>
<name>A0A2H3DJ67_ARMGA</name>
<dbReference type="EMBL" id="KZ293678">
    <property type="protein sequence ID" value="PBK87496.1"/>
    <property type="molecule type" value="Genomic_DNA"/>
</dbReference>
<organism evidence="1 2">
    <name type="scientific">Armillaria gallica</name>
    <name type="common">Bulbous honey fungus</name>
    <name type="synonym">Armillaria bulbosa</name>
    <dbReference type="NCBI Taxonomy" id="47427"/>
    <lineage>
        <taxon>Eukaryota</taxon>
        <taxon>Fungi</taxon>
        <taxon>Dikarya</taxon>
        <taxon>Basidiomycota</taxon>
        <taxon>Agaricomycotina</taxon>
        <taxon>Agaricomycetes</taxon>
        <taxon>Agaricomycetidae</taxon>
        <taxon>Agaricales</taxon>
        <taxon>Marasmiineae</taxon>
        <taxon>Physalacriaceae</taxon>
        <taxon>Armillaria</taxon>
    </lineage>
</organism>
<evidence type="ECO:0000313" key="2">
    <source>
        <dbReference type="Proteomes" id="UP000217790"/>
    </source>
</evidence>
<sequence length="150" mass="16772">MPSDLFRGYYRQNMATLSSGRRRSSPGINGGSGTAFSVRILPILSQLPPTTPRLVGGSIWRRRKATTANRERLGRQLMSLLGGCLFRLNNLLRTSRWWLSSYHVSSHTVCSTPQHQLEGRGRDEKRSVGLRLSRLASGRQLSTLVNTSCM</sequence>